<evidence type="ECO:0000256" key="5">
    <source>
        <dbReference type="ARBA" id="ARBA00023180"/>
    </source>
</evidence>
<evidence type="ECO:0000256" key="6">
    <source>
        <dbReference type="ARBA" id="ARBA00040302"/>
    </source>
</evidence>
<evidence type="ECO:0000256" key="4">
    <source>
        <dbReference type="ARBA" id="ARBA00023136"/>
    </source>
</evidence>
<keyword evidence="4 8" id="KW-0472">Membrane</keyword>
<feature type="transmembrane region" description="Helical" evidence="8">
    <location>
        <begin position="141"/>
        <end position="161"/>
    </location>
</feature>
<dbReference type="PANTHER" id="PTHR23294">
    <property type="entry name" value="ET TRANSLATION PRODUCT-RELATED"/>
    <property type="match status" value="1"/>
</dbReference>
<dbReference type="SUPFAM" id="SSF103473">
    <property type="entry name" value="MFS general substrate transporter"/>
    <property type="match status" value="1"/>
</dbReference>
<dbReference type="InterPro" id="IPR036259">
    <property type="entry name" value="MFS_trans_sf"/>
</dbReference>
<organism evidence="9 10">
    <name type="scientific">Planoprotostelium fungivorum</name>
    <dbReference type="NCBI Taxonomy" id="1890364"/>
    <lineage>
        <taxon>Eukaryota</taxon>
        <taxon>Amoebozoa</taxon>
        <taxon>Evosea</taxon>
        <taxon>Variosea</taxon>
        <taxon>Cavosteliida</taxon>
        <taxon>Cavosteliaceae</taxon>
        <taxon>Planoprotostelium</taxon>
    </lineage>
</organism>
<evidence type="ECO:0000256" key="2">
    <source>
        <dbReference type="ARBA" id="ARBA00022692"/>
    </source>
</evidence>
<protein>
    <recommendedName>
        <fullName evidence="6">UNC93-like protein MFSD11</fullName>
    </recommendedName>
    <alternativeName>
        <fullName evidence="7">Major facilitator superfamily domain-containing protein 11</fullName>
    </alternativeName>
</protein>
<name>A0A2P6N0T0_9EUKA</name>
<comment type="caution">
    <text evidence="9">The sequence shown here is derived from an EMBL/GenBank/DDBJ whole genome shotgun (WGS) entry which is preliminary data.</text>
</comment>
<sequence>MPEDGYNGDIVTSKPLSGLKRTVYLAICFCALFIAVQLTQGFLTSLFPPHVSLVSFAIVYLTFGFFSILAPQIESRVGTRWSLILGAATYPIINISLVLNQIWFVYFASLLVGLGASLLWLSQGIYVSLLANGDDVGRYNGIFFGIFSANTCIGMLALSILERTSLSFDYDDLPKVISVISIFAVILFLFVRRVEKKNMAKHPPFITAVKDIWATTCDRRILCLLPSIVLQGTNMAFAFGPFPTMVDVNRVSDLFLSFGVANMLASFVAGKLFDRCGWKLTIIMNTIVLLLGYTMTIIGVYSLKLWCMILASACLGFCDSALMVIVNATIMNIWERDTENPFAVFRSFNSASTGIIMLLCQISPWPVISGINCILGLMSLVGYYLLYHLFTARTKIQEDEIALTSVE</sequence>
<evidence type="ECO:0000256" key="3">
    <source>
        <dbReference type="ARBA" id="ARBA00022989"/>
    </source>
</evidence>
<dbReference type="InterPro" id="IPR051617">
    <property type="entry name" value="UNC-93-like_regulator"/>
</dbReference>
<dbReference type="PANTHER" id="PTHR23294:SF0">
    <property type="entry name" value="UNC93-LIKE PROTEIN MFSD11"/>
    <property type="match status" value="1"/>
</dbReference>
<dbReference type="Pfam" id="PF05978">
    <property type="entry name" value="UNC-93"/>
    <property type="match status" value="1"/>
</dbReference>
<evidence type="ECO:0000313" key="10">
    <source>
        <dbReference type="Proteomes" id="UP000241769"/>
    </source>
</evidence>
<feature type="transmembrane region" description="Helical" evidence="8">
    <location>
        <begin position="23"/>
        <end position="43"/>
    </location>
</feature>
<dbReference type="AlphaFoldDB" id="A0A2P6N0T0"/>
<evidence type="ECO:0000256" key="8">
    <source>
        <dbReference type="SAM" id="Phobius"/>
    </source>
</evidence>
<feature type="transmembrane region" description="Helical" evidence="8">
    <location>
        <begin position="81"/>
        <end position="99"/>
    </location>
</feature>
<feature type="transmembrane region" description="Helical" evidence="8">
    <location>
        <begin position="49"/>
        <end position="69"/>
    </location>
</feature>
<dbReference type="Gene3D" id="1.20.1250.20">
    <property type="entry name" value="MFS general substrate transporter like domains"/>
    <property type="match status" value="2"/>
</dbReference>
<feature type="transmembrane region" description="Helical" evidence="8">
    <location>
        <begin position="280"/>
        <end position="303"/>
    </location>
</feature>
<reference evidence="9 10" key="1">
    <citation type="journal article" date="2018" name="Genome Biol. Evol.">
        <title>Multiple Roots of Fruiting Body Formation in Amoebozoa.</title>
        <authorList>
            <person name="Hillmann F."/>
            <person name="Forbes G."/>
            <person name="Novohradska S."/>
            <person name="Ferling I."/>
            <person name="Riege K."/>
            <person name="Groth M."/>
            <person name="Westermann M."/>
            <person name="Marz M."/>
            <person name="Spaller T."/>
            <person name="Winckler T."/>
            <person name="Schaap P."/>
            <person name="Glockner G."/>
        </authorList>
    </citation>
    <scope>NUCLEOTIDE SEQUENCE [LARGE SCALE GENOMIC DNA]</scope>
    <source>
        <strain evidence="9 10">Jena</strain>
    </source>
</reference>
<dbReference type="InParanoid" id="A0A2P6N0T0"/>
<evidence type="ECO:0000256" key="7">
    <source>
        <dbReference type="ARBA" id="ARBA00041910"/>
    </source>
</evidence>
<feature type="transmembrane region" description="Helical" evidence="8">
    <location>
        <begin position="105"/>
        <end position="129"/>
    </location>
</feature>
<proteinExistence type="predicted"/>
<feature type="transmembrane region" description="Helical" evidence="8">
    <location>
        <begin position="221"/>
        <end position="242"/>
    </location>
</feature>
<dbReference type="GO" id="GO:0016020">
    <property type="term" value="C:membrane"/>
    <property type="evidence" value="ECO:0007669"/>
    <property type="project" value="UniProtKB-SubCell"/>
</dbReference>
<dbReference type="InterPro" id="IPR010291">
    <property type="entry name" value="Ion_channel_UNC-93"/>
</dbReference>
<feature type="transmembrane region" description="Helical" evidence="8">
    <location>
        <begin position="309"/>
        <end position="330"/>
    </location>
</feature>
<keyword evidence="10" id="KW-1185">Reference proteome</keyword>
<comment type="subcellular location">
    <subcellularLocation>
        <location evidence="1">Membrane</location>
        <topology evidence="1">Multi-pass membrane protein</topology>
    </subcellularLocation>
</comment>
<dbReference type="OrthoDB" id="196103at2759"/>
<accession>A0A2P6N0T0</accession>
<keyword evidence="3 8" id="KW-1133">Transmembrane helix</keyword>
<gene>
    <name evidence="9" type="ORF">PROFUN_14236</name>
</gene>
<evidence type="ECO:0000313" key="9">
    <source>
        <dbReference type="EMBL" id="PRP77552.1"/>
    </source>
</evidence>
<keyword evidence="5" id="KW-0325">Glycoprotein</keyword>
<dbReference type="Proteomes" id="UP000241769">
    <property type="component" value="Unassembled WGS sequence"/>
</dbReference>
<dbReference type="EMBL" id="MDYQ01000258">
    <property type="protein sequence ID" value="PRP77552.1"/>
    <property type="molecule type" value="Genomic_DNA"/>
</dbReference>
<keyword evidence="2 8" id="KW-0812">Transmembrane</keyword>
<feature type="transmembrane region" description="Helical" evidence="8">
    <location>
        <begin position="365"/>
        <end position="386"/>
    </location>
</feature>
<feature type="transmembrane region" description="Helical" evidence="8">
    <location>
        <begin position="173"/>
        <end position="191"/>
    </location>
</feature>
<evidence type="ECO:0000256" key="1">
    <source>
        <dbReference type="ARBA" id="ARBA00004141"/>
    </source>
</evidence>